<comment type="similarity">
    <text evidence="1">Belongs to the ATP-dependent AMP-binding enzyme family.</text>
</comment>
<dbReference type="GO" id="GO:0009898">
    <property type="term" value="C:cytoplasmic side of plasma membrane"/>
    <property type="evidence" value="ECO:0007669"/>
    <property type="project" value="TreeGrafter"/>
</dbReference>
<dbReference type="GO" id="GO:0004467">
    <property type="term" value="F:long-chain fatty acid-CoA ligase activity"/>
    <property type="evidence" value="ECO:0007669"/>
    <property type="project" value="TreeGrafter"/>
</dbReference>
<evidence type="ECO:0000313" key="5">
    <source>
        <dbReference type="Proteomes" id="UP000325945"/>
    </source>
</evidence>
<dbReference type="GO" id="GO:0005811">
    <property type="term" value="C:lipid droplet"/>
    <property type="evidence" value="ECO:0007669"/>
    <property type="project" value="TreeGrafter"/>
</dbReference>
<dbReference type="InterPro" id="IPR020845">
    <property type="entry name" value="AMP-binding_CS"/>
</dbReference>
<proteinExistence type="inferred from homology"/>
<dbReference type="GO" id="GO:0005324">
    <property type="term" value="F:long-chain fatty acid transmembrane transporter activity"/>
    <property type="evidence" value="ECO:0007669"/>
    <property type="project" value="TreeGrafter"/>
</dbReference>
<dbReference type="InterPro" id="IPR042099">
    <property type="entry name" value="ANL_N_sf"/>
</dbReference>
<evidence type="ECO:0000259" key="3">
    <source>
        <dbReference type="Pfam" id="PF00501"/>
    </source>
</evidence>
<dbReference type="SUPFAM" id="SSF56801">
    <property type="entry name" value="Acetyl-CoA synthetase-like"/>
    <property type="match status" value="1"/>
</dbReference>
<evidence type="ECO:0000313" key="4">
    <source>
        <dbReference type="EMBL" id="KAE8322940.1"/>
    </source>
</evidence>
<keyword evidence="2" id="KW-0436">Ligase</keyword>
<dbReference type="Gene3D" id="3.40.50.12780">
    <property type="entry name" value="N-terminal domain of ligase-like"/>
    <property type="match status" value="1"/>
</dbReference>
<evidence type="ECO:0000256" key="2">
    <source>
        <dbReference type="ARBA" id="ARBA00022598"/>
    </source>
</evidence>
<dbReference type="PANTHER" id="PTHR43107:SF20">
    <property type="entry name" value="FATTY ACID TRANSPORTER_ACYL-COA SYNTHETASE (FAT1), PUTATIVE (AFU_ORTHOLOGUE AFUA_2G11360)-RELATED"/>
    <property type="match status" value="1"/>
</dbReference>
<dbReference type="Proteomes" id="UP000325945">
    <property type="component" value="Unassembled WGS sequence"/>
</dbReference>
<dbReference type="Gene3D" id="3.30.300.30">
    <property type="match status" value="1"/>
</dbReference>
<protein>
    <recommendedName>
        <fullName evidence="3">AMP-dependent synthetase/ligase domain-containing protein</fullName>
    </recommendedName>
</protein>
<dbReference type="Pfam" id="PF00501">
    <property type="entry name" value="AMP-binding"/>
    <property type="match status" value="1"/>
</dbReference>
<name>A0A5N6WU50_9EURO</name>
<feature type="domain" description="AMP-dependent synthetase/ligase" evidence="3">
    <location>
        <begin position="73"/>
        <end position="377"/>
    </location>
</feature>
<reference evidence="5" key="1">
    <citation type="submission" date="2019-04" db="EMBL/GenBank/DDBJ databases">
        <title>Friends and foes A comparative genomics studyof 23 Aspergillus species from section Flavi.</title>
        <authorList>
            <consortium name="DOE Joint Genome Institute"/>
            <person name="Kjaerbolling I."/>
            <person name="Vesth T."/>
            <person name="Frisvad J.C."/>
            <person name="Nybo J.L."/>
            <person name="Theobald S."/>
            <person name="Kildgaard S."/>
            <person name="Isbrandt T."/>
            <person name="Kuo A."/>
            <person name="Sato A."/>
            <person name="Lyhne E.K."/>
            <person name="Kogle M.E."/>
            <person name="Wiebenga A."/>
            <person name="Kun R.S."/>
            <person name="Lubbers R.J."/>
            <person name="Makela M.R."/>
            <person name="Barry K."/>
            <person name="Chovatia M."/>
            <person name="Clum A."/>
            <person name="Daum C."/>
            <person name="Haridas S."/>
            <person name="He G."/>
            <person name="LaButti K."/>
            <person name="Lipzen A."/>
            <person name="Mondo S."/>
            <person name="Riley R."/>
            <person name="Salamov A."/>
            <person name="Simmons B.A."/>
            <person name="Magnuson J.K."/>
            <person name="Henrissat B."/>
            <person name="Mortensen U.H."/>
            <person name="Larsen T.O."/>
            <person name="Devries R.P."/>
            <person name="Grigoriev I.V."/>
            <person name="Machida M."/>
            <person name="Baker S.E."/>
            <person name="Andersen M.R."/>
        </authorList>
    </citation>
    <scope>NUCLEOTIDE SEQUENCE [LARGE SCALE GENOMIC DNA]</scope>
    <source>
        <strain evidence="5">CBS 130017</strain>
    </source>
</reference>
<accession>A0A5N6WU50</accession>
<dbReference type="GO" id="GO:0044539">
    <property type="term" value="P:long-chain fatty acid import into cell"/>
    <property type="evidence" value="ECO:0007669"/>
    <property type="project" value="TreeGrafter"/>
</dbReference>
<sequence>MDLFSEISAPTMAMASALSVGAAAYLNAKFAISTDITTIYNDRAFTARLGQRIAQLGDTTTIYKMLERVIEVDGHGSREALWFENKTWTYSQLKDLVDRFATVLHGRNINSGEFVGVFTTNSIEMVVTIYALSKLGCVAALINTNLRDDTFIHCLNVSGSKFIISTPDLSEFVCSDLPHLALNISSFDGESAGTTELITAAQLQQLIPLGLIPAKRSPSDLCALIYTSGTTGKPKACAIRNMMTLVTSNPLTTDVNNRSKYFPLRTYSPLPLFHGTAFFTGLCYSVGNASTLCLRRKFSASQFWKDVHDSRATRILYIGELCRYLLSTPPSPYDQDHSCIVASGNGLRGEIWERFRQRFAVPEIREFYRSTEGVAKFDNHGVGAWGAGKIGFSGPIRRFFEDDVFIVKYDTETEMPYRDPKTGFCVRAKLGEEGEAIGRVRNRGLLTEYLHNEDATEKKLLRDVFEKGDIFQRTGDLVVQDGDGWVKFQDRVGDTFRWKGENVSAGEVRDHICRIPSVHDAVVYGVKLQGYDGQAGAAGVTLEESSAAVESEFMKNLYRELKKKGVPSYALPRLVRLTEKVATGVTFKQAKGDLAKKGWDPRGDWKGDKLYWLNGKTYEKLDERSWSSIESGQAKL</sequence>
<dbReference type="FunFam" id="3.30.300.30:FF:000055">
    <property type="entry name" value="Bifunctional fatty acid transporter/acyl-CoA synthetase (FAT1), putative"/>
    <property type="match status" value="1"/>
</dbReference>
<evidence type="ECO:0000256" key="1">
    <source>
        <dbReference type="ARBA" id="ARBA00006432"/>
    </source>
</evidence>
<gene>
    <name evidence="4" type="ORF">BDV39DRAFT_183066</name>
</gene>
<dbReference type="InterPro" id="IPR000873">
    <property type="entry name" value="AMP-dep_synth/lig_dom"/>
</dbReference>
<dbReference type="GO" id="GO:0005777">
    <property type="term" value="C:peroxisome"/>
    <property type="evidence" value="ECO:0007669"/>
    <property type="project" value="TreeGrafter"/>
</dbReference>
<dbReference type="AlphaFoldDB" id="A0A5N6WU50"/>
<dbReference type="PANTHER" id="PTHR43107">
    <property type="entry name" value="LONG-CHAIN FATTY ACID TRANSPORT PROTEIN"/>
    <property type="match status" value="1"/>
</dbReference>
<organism evidence="4 5">
    <name type="scientific">Aspergillus sergii</name>
    <dbReference type="NCBI Taxonomy" id="1034303"/>
    <lineage>
        <taxon>Eukaryota</taxon>
        <taxon>Fungi</taxon>
        <taxon>Dikarya</taxon>
        <taxon>Ascomycota</taxon>
        <taxon>Pezizomycotina</taxon>
        <taxon>Eurotiomycetes</taxon>
        <taxon>Eurotiomycetidae</taxon>
        <taxon>Eurotiales</taxon>
        <taxon>Aspergillaceae</taxon>
        <taxon>Aspergillus</taxon>
        <taxon>Aspergillus subgen. Circumdati</taxon>
    </lineage>
</organism>
<dbReference type="PROSITE" id="PS00455">
    <property type="entry name" value="AMP_BINDING"/>
    <property type="match status" value="1"/>
</dbReference>
<dbReference type="InterPro" id="IPR045851">
    <property type="entry name" value="AMP-bd_C_sf"/>
</dbReference>
<dbReference type="EMBL" id="ML741837">
    <property type="protein sequence ID" value="KAE8322940.1"/>
    <property type="molecule type" value="Genomic_DNA"/>
</dbReference>
<keyword evidence="5" id="KW-1185">Reference proteome</keyword>